<dbReference type="InterPro" id="IPR012347">
    <property type="entry name" value="Ferritin-like"/>
</dbReference>
<keyword evidence="3" id="KW-1185">Reference proteome</keyword>
<reference evidence="2 3" key="1">
    <citation type="submission" date="2020-03" db="EMBL/GenBank/DDBJ databases">
        <title>Genomic Encyclopedia of Type Strains, Phase IV (KMG-IV): sequencing the most valuable type-strain genomes for metagenomic binning, comparative biology and taxonomic classification.</title>
        <authorList>
            <person name="Goeker M."/>
        </authorList>
    </citation>
    <scope>NUCLEOTIDE SEQUENCE [LARGE SCALE GENOMIC DNA]</scope>
    <source>
        <strain evidence="2 3">DSM 102865</strain>
    </source>
</reference>
<gene>
    <name evidence="2" type="ORF">FHS68_001417</name>
</gene>
<dbReference type="RefSeq" id="WP_167268440.1">
    <property type="nucleotide sequence ID" value="NZ_JAASQJ010000001.1"/>
</dbReference>
<dbReference type="PANTHER" id="PTHR38593">
    <property type="entry name" value="BLR2558 PROTEIN"/>
    <property type="match status" value="1"/>
</dbReference>
<dbReference type="EMBL" id="JAASQJ010000001">
    <property type="protein sequence ID" value="NIJ52261.1"/>
    <property type="molecule type" value="Genomic_DNA"/>
</dbReference>
<name>A0ABX0UGX8_9BACT</name>
<sequence length="183" mass="20170">MKAGILCIFLAVYGLNLGCSGTKPNASEKKTAEENEAKASRGLLDEKVAAFLVDAADARMMGIKEGTLAVANGTTPEIRAYGKLMEKDQGKMMDAIKKLAKSRHVTLPQTISADKQDGFQDLAKKEGKDFDSKFIKMMRIDHERDLKKFKEATTLNDKSVKQFGDAYIPMIQGHLDQVNALKE</sequence>
<feature type="domain" description="DUF4142" evidence="1">
    <location>
        <begin position="49"/>
        <end position="181"/>
    </location>
</feature>
<dbReference type="InterPro" id="IPR025419">
    <property type="entry name" value="DUF4142"/>
</dbReference>
<dbReference type="PANTHER" id="PTHR38593:SF1">
    <property type="entry name" value="BLR2558 PROTEIN"/>
    <property type="match status" value="1"/>
</dbReference>
<evidence type="ECO:0000313" key="3">
    <source>
        <dbReference type="Proteomes" id="UP001179181"/>
    </source>
</evidence>
<protein>
    <submittedName>
        <fullName evidence="2">Membrane protein</fullName>
    </submittedName>
</protein>
<comment type="caution">
    <text evidence="2">The sequence shown here is derived from an EMBL/GenBank/DDBJ whole genome shotgun (WGS) entry which is preliminary data.</text>
</comment>
<dbReference type="Pfam" id="PF13628">
    <property type="entry name" value="DUF4142"/>
    <property type="match status" value="1"/>
</dbReference>
<evidence type="ECO:0000313" key="2">
    <source>
        <dbReference type="EMBL" id="NIJ52261.1"/>
    </source>
</evidence>
<dbReference type="Proteomes" id="UP001179181">
    <property type="component" value="Unassembled WGS sequence"/>
</dbReference>
<dbReference type="Gene3D" id="1.20.1260.10">
    <property type="match status" value="1"/>
</dbReference>
<accession>A0ABX0UGX8</accession>
<proteinExistence type="predicted"/>
<organism evidence="2 3">
    <name type="scientific">Dyadobacter arcticus</name>
    <dbReference type="NCBI Taxonomy" id="1078754"/>
    <lineage>
        <taxon>Bacteria</taxon>
        <taxon>Pseudomonadati</taxon>
        <taxon>Bacteroidota</taxon>
        <taxon>Cytophagia</taxon>
        <taxon>Cytophagales</taxon>
        <taxon>Spirosomataceae</taxon>
        <taxon>Dyadobacter</taxon>
    </lineage>
</organism>
<evidence type="ECO:0000259" key="1">
    <source>
        <dbReference type="Pfam" id="PF13628"/>
    </source>
</evidence>